<dbReference type="Proteomes" id="UP000465221">
    <property type="component" value="Unassembled WGS sequence"/>
</dbReference>
<keyword evidence="1" id="KW-0378">Hydrolase</keyword>
<dbReference type="InterPro" id="IPR037045">
    <property type="entry name" value="S8pro/Inhibitor_I9_sf"/>
</dbReference>
<sequence length="87" mass="9432">MVNIDHPEVECDRRPNQTVSVAVMLAKSCIDNPRVKDNITSSGGSIKSDFQLVKGFTAEVPDGMVGVLSNDDLIENVEEDANVSIQQ</sequence>
<dbReference type="GO" id="GO:0008233">
    <property type="term" value="F:peptidase activity"/>
    <property type="evidence" value="ECO:0007669"/>
    <property type="project" value="UniProtKB-KW"/>
</dbReference>
<organism evidence="1 2">
    <name type="scientific">Aspergillus udagawae</name>
    <dbReference type="NCBI Taxonomy" id="91492"/>
    <lineage>
        <taxon>Eukaryota</taxon>
        <taxon>Fungi</taxon>
        <taxon>Dikarya</taxon>
        <taxon>Ascomycota</taxon>
        <taxon>Pezizomycotina</taxon>
        <taxon>Eurotiomycetes</taxon>
        <taxon>Eurotiomycetidae</taxon>
        <taxon>Eurotiales</taxon>
        <taxon>Aspergillaceae</taxon>
        <taxon>Aspergillus</taxon>
        <taxon>Aspergillus subgen. Fumigati</taxon>
    </lineage>
</organism>
<dbReference type="GO" id="GO:0006508">
    <property type="term" value="P:proteolysis"/>
    <property type="evidence" value="ECO:0007669"/>
    <property type="project" value="UniProtKB-KW"/>
</dbReference>
<accession>A0A8H3N6P9</accession>
<comment type="caution">
    <text evidence="1">The sequence shown here is derived from an EMBL/GenBank/DDBJ whole genome shotgun (WGS) entry which is preliminary data.</text>
</comment>
<dbReference type="AlphaFoldDB" id="A0A8H3N6P9"/>
<reference evidence="1 2" key="1">
    <citation type="submission" date="2020-01" db="EMBL/GenBank/DDBJ databases">
        <title>Draft genome sequence of Aspergillus udagawae IFM 46972.</title>
        <authorList>
            <person name="Takahashi H."/>
            <person name="Yaguchi T."/>
        </authorList>
    </citation>
    <scope>NUCLEOTIDE SEQUENCE [LARGE SCALE GENOMIC DNA]</scope>
    <source>
        <strain evidence="1 2">IFM 46972</strain>
    </source>
</reference>
<dbReference type="Gene3D" id="3.30.70.80">
    <property type="entry name" value="Peptidase S8 propeptide/proteinase inhibitor I9"/>
    <property type="match status" value="1"/>
</dbReference>
<dbReference type="EMBL" id="BLKC01000007">
    <property type="protein sequence ID" value="GFF25885.1"/>
    <property type="molecule type" value="Genomic_DNA"/>
</dbReference>
<dbReference type="SUPFAM" id="SSF54897">
    <property type="entry name" value="Protease propeptides/inhibitors"/>
    <property type="match status" value="1"/>
</dbReference>
<name>A0A8H3N6P9_9EURO</name>
<gene>
    <name evidence="1" type="ORF">IFM46972_01585</name>
</gene>
<evidence type="ECO:0000313" key="1">
    <source>
        <dbReference type="EMBL" id="GFF25885.1"/>
    </source>
</evidence>
<protein>
    <submittedName>
        <fullName evidence="1">Protease B inhibitors 2 and 1</fullName>
    </submittedName>
</protein>
<keyword evidence="1" id="KW-0645">Protease</keyword>
<evidence type="ECO:0000313" key="2">
    <source>
        <dbReference type="Proteomes" id="UP000465221"/>
    </source>
</evidence>
<proteinExistence type="predicted"/>